<organism evidence="2 3">
    <name type="scientific">Cryptococcus amylolentus CBS 6273</name>
    <dbReference type="NCBI Taxonomy" id="1296118"/>
    <lineage>
        <taxon>Eukaryota</taxon>
        <taxon>Fungi</taxon>
        <taxon>Dikarya</taxon>
        <taxon>Basidiomycota</taxon>
        <taxon>Agaricomycotina</taxon>
        <taxon>Tremellomycetes</taxon>
        <taxon>Tremellales</taxon>
        <taxon>Cryptococcaceae</taxon>
        <taxon>Cryptococcus</taxon>
    </lineage>
</organism>
<feature type="region of interest" description="Disordered" evidence="1">
    <location>
        <begin position="1"/>
        <end position="21"/>
    </location>
</feature>
<dbReference type="EMBL" id="MEKH01000003">
    <property type="protein sequence ID" value="ODO09765.1"/>
    <property type="molecule type" value="Genomic_DNA"/>
</dbReference>
<comment type="caution">
    <text evidence="2">The sequence shown here is derived from an EMBL/GenBank/DDBJ whole genome shotgun (WGS) entry which is preliminary data.</text>
</comment>
<evidence type="ECO:0000313" key="3">
    <source>
        <dbReference type="Proteomes" id="UP000095149"/>
    </source>
</evidence>
<evidence type="ECO:0000256" key="1">
    <source>
        <dbReference type="SAM" id="MobiDB-lite"/>
    </source>
</evidence>
<name>A0A1E3K9V5_9TREE</name>
<accession>A0A1E3K9V5</accession>
<dbReference type="Proteomes" id="UP000095149">
    <property type="component" value="Unassembled WGS sequence"/>
</dbReference>
<dbReference type="AlphaFoldDB" id="A0A1E3K9V5"/>
<protein>
    <submittedName>
        <fullName evidence="2">Uncharacterized protein</fullName>
    </submittedName>
</protein>
<proteinExistence type="predicted"/>
<gene>
    <name evidence="2" type="ORF">I350_01982</name>
</gene>
<reference evidence="2 3" key="1">
    <citation type="submission" date="2016-06" db="EMBL/GenBank/DDBJ databases">
        <title>Evolution of pathogenesis and genome organization in the Tremellales.</title>
        <authorList>
            <person name="Cuomo C."/>
            <person name="Litvintseva A."/>
            <person name="Heitman J."/>
            <person name="Chen Y."/>
            <person name="Sun S."/>
            <person name="Springer D."/>
            <person name="Dromer F."/>
            <person name="Young S."/>
            <person name="Zeng Q."/>
            <person name="Chapman S."/>
            <person name="Gujja S."/>
            <person name="Saif S."/>
            <person name="Birren B."/>
        </authorList>
    </citation>
    <scope>NUCLEOTIDE SEQUENCE [LARGE SCALE GENOMIC DNA]</scope>
    <source>
        <strain evidence="2 3">CBS 6273</strain>
    </source>
</reference>
<sequence length="148" mass="14443">MTDKRFSTAETQSKCSCPPGNCQCESCPKSSKTEASGACNCGEEKKEKTQTCGCNGSGAACTCAPGQCACANCEKPAQTCSCGGSGAACTCPPGQCACANCGEKEVKAQTCGCGGEGAACTCAPGQCGCASCPAQAKEAPVSKPTTCG</sequence>
<dbReference type="OrthoDB" id="2572952at2759"/>
<evidence type="ECO:0000313" key="2">
    <source>
        <dbReference type="EMBL" id="ODO09765.1"/>
    </source>
</evidence>